<protein>
    <submittedName>
        <fullName evidence="5">NADP-dependent 3-hydroxy acid dehydrogenase YdfG</fullName>
    </submittedName>
</protein>
<dbReference type="Gene3D" id="3.40.50.720">
    <property type="entry name" value="NAD(P)-binding Rossmann-like Domain"/>
    <property type="match status" value="1"/>
</dbReference>
<dbReference type="PRINTS" id="PR00080">
    <property type="entry name" value="SDRFAMILY"/>
</dbReference>
<evidence type="ECO:0000256" key="2">
    <source>
        <dbReference type="ARBA" id="ARBA00023002"/>
    </source>
</evidence>
<comment type="caution">
    <text evidence="5">The sequence shown here is derived from an EMBL/GenBank/DDBJ whole genome shotgun (WGS) entry which is preliminary data.</text>
</comment>
<dbReference type="EMBL" id="SMAI01000004">
    <property type="protein sequence ID" value="TCT05594.1"/>
    <property type="molecule type" value="Genomic_DNA"/>
</dbReference>
<dbReference type="RefSeq" id="WP_132030935.1">
    <property type="nucleotide sequence ID" value="NZ_SMAI01000004.1"/>
</dbReference>
<dbReference type="PRINTS" id="PR00081">
    <property type="entry name" value="GDHRDH"/>
</dbReference>
<dbReference type="GO" id="GO:0016491">
    <property type="term" value="F:oxidoreductase activity"/>
    <property type="evidence" value="ECO:0007669"/>
    <property type="project" value="UniProtKB-KW"/>
</dbReference>
<gene>
    <name evidence="5" type="ORF">EDC64_104151</name>
</gene>
<evidence type="ECO:0000313" key="5">
    <source>
        <dbReference type="EMBL" id="TCT05594.1"/>
    </source>
</evidence>
<dbReference type="SMART" id="SM00822">
    <property type="entry name" value="PKS_KR"/>
    <property type="match status" value="1"/>
</dbReference>
<dbReference type="InterPro" id="IPR036291">
    <property type="entry name" value="NAD(P)-bd_dom_sf"/>
</dbReference>
<sequence length="260" mass="26366">MASSFAHVAITGASSGIGAALAEAHAAPGVRLVLGGRDAARLAAVAARCREKGAEAAVQCVDVTDAAAMRGFIEAADDLRPLDLVYANAGLGGLRALAAPDGEAIEAAHAIIATNLAGVVNTVAPALRRFVPRGAGHLVLVGSLAGRLGLPHSPVYSASKAAVAAYADGLRRLTARTGVTVTLIEPGFVKTPMAEGVPSSALMQWSAPRAAAAIRAAVEARRPVYAFPFALAALLHLARHLPRPLVDAILSAAHRKSGQP</sequence>
<feature type="domain" description="Ketoreductase" evidence="4">
    <location>
        <begin position="6"/>
        <end position="187"/>
    </location>
</feature>
<dbReference type="Pfam" id="PF00106">
    <property type="entry name" value="adh_short"/>
    <property type="match status" value="1"/>
</dbReference>
<dbReference type="GO" id="GO:0016020">
    <property type="term" value="C:membrane"/>
    <property type="evidence" value="ECO:0007669"/>
    <property type="project" value="TreeGrafter"/>
</dbReference>
<dbReference type="AlphaFoldDB" id="A0A4R3LY43"/>
<keyword evidence="2" id="KW-0560">Oxidoreductase</keyword>
<dbReference type="SUPFAM" id="SSF51735">
    <property type="entry name" value="NAD(P)-binding Rossmann-fold domains"/>
    <property type="match status" value="1"/>
</dbReference>
<dbReference type="PROSITE" id="PS00061">
    <property type="entry name" value="ADH_SHORT"/>
    <property type="match status" value="1"/>
</dbReference>
<comment type="similarity">
    <text evidence="1 3">Belongs to the short-chain dehydrogenases/reductases (SDR) family.</text>
</comment>
<evidence type="ECO:0000313" key="6">
    <source>
        <dbReference type="Proteomes" id="UP000294664"/>
    </source>
</evidence>
<proteinExistence type="inferred from homology"/>
<dbReference type="InterPro" id="IPR057326">
    <property type="entry name" value="KR_dom"/>
</dbReference>
<evidence type="ECO:0000256" key="1">
    <source>
        <dbReference type="ARBA" id="ARBA00006484"/>
    </source>
</evidence>
<dbReference type="PANTHER" id="PTHR44196">
    <property type="entry name" value="DEHYDROGENASE/REDUCTASE SDR FAMILY MEMBER 7B"/>
    <property type="match status" value="1"/>
</dbReference>
<organism evidence="5 6">
    <name type="scientific">Aquabacter spiritensis</name>
    <dbReference type="NCBI Taxonomy" id="933073"/>
    <lineage>
        <taxon>Bacteria</taxon>
        <taxon>Pseudomonadati</taxon>
        <taxon>Pseudomonadota</taxon>
        <taxon>Alphaproteobacteria</taxon>
        <taxon>Hyphomicrobiales</taxon>
        <taxon>Xanthobacteraceae</taxon>
        <taxon>Aquabacter</taxon>
    </lineage>
</organism>
<reference evidence="5 6" key="1">
    <citation type="submission" date="2019-03" db="EMBL/GenBank/DDBJ databases">
        <title>Genomic Encyclopedia of Type Strains, Phase IV (KMG-IV): sequencing the most valuable type-strain genomes for metagenomic binning, comparative biology and taxonomic classification.</title>
        <authorList>
            <person name="Goeker M."/>
        </authorList>
    </citation>
    <scope>NUCLEOTIDE SEQUENCE [LARGE SCALE GENOMIC DNA]</scope>
    <source>
        <strain evidence="5 6">DSM 9035</strain>
    </source>
</reference>
<keyword evidence="6" id="KW-1185">Reference proteome</keyword>
<dbReference type="Proteomes" id="UP000294664">
    <property type="component" value="Unassembled WGS sequence"/>
</dbReference>
<accession>A0A4R3LY43</accession>
<name>A0A4R3LY43_9HYPH</name>
<dbReference type="InterPro" id="IPR020904">
    <property type="entry name" value="Sc_DH/Rdtase_CS"/>
</dbReference>
<evidence type="ECO:0000259" key="4">
    <source>
        <dbReference type="SMART" id="SM00822"/>
    </source>
</evidence>
<dbReference type="PANTHER" id="PTHR44196:SF1">
    <property type="entry name" value="DEHYDROGENASE_REDUCTASE SDR FAMILY MEMBER 7B"/>
    <property type="match status" value="1"/>
</dbReference>
<dbReference type="OrthoDB" id="335726at2"/>
<evidence type="ECO:0000256" key="3">
    <source>
        <dbReference type="RuleBase" id="RU000363"/>
    </source>
</evidence>
<dbReference type="InterPro" id="IPR002347">
    <property type="entry name" value="SDR_fam"/>
</dbReference>